<evidence type="ECO:0000256" key="4">
    <source>
        <dbReference type="ARBA" id="ARBA00023136"/>
    </source>
</evidence>
<dbReference type="RefSeq" id="WP_074907199.1">
    <property type="nucleotide sequence ID" value="NZ_FOUB01000107.1"/>
</dbReference>
<dbReference type="Pfam" id="PF07264">
    <property type="entry name" value="EI24"/>
    <property type="match status" value="1"/>
</dbReference>
<gene>
    <name evidence="6" type="ORF">SAMN05421863_11077</name>
</gene>
<comment type="subcellular location">
    <subcellularLocation>
        <location evidence="1">Membrane</location>
        <topology evidence="1">Multi-pass membrane protein</topology>
    </subcellularLocation>
</comment>
<dbReference type="EMBL" id="FOUB01000107">
    <property type="protein sequence ID" value="SFN12214.1"/>
    <property type="molecule type" value="Genomic_DNA"/>
</dbReference>
<dbReference type="STRING" id="44574.AAW31_16245"/>
<evidence type="ECO:0000256" key="2">
    <source>
        <dbReference type="ARBA" id="ARBA00022692"/>
    </source>
</evidence>
<proteinExistence type="predicted"/>
<keyword evidence="4 5" id="KW-0472">Membrane</keyword>
<keyword evidence="7" id="KW-1185">Reference proteome</keyword>
<accession>A0A1I4WEH5</accession>
<feature type="transmembrane region" description="Helical" evidence="5">
    <location>
        <begin position="122"/>
        <end position="142"/>
    </location>
</feature>
<feature type="transmembrane region" description="Helical" evidence="5">
    <location>
        <begin position="78"/>
        <end position="101"/>
    </location>
</feature>
<evidence type="ECO:0000313" key="7">
    <source>
        <dbReference type="Proteomes" id="UP000183287"/>
    </source>
</evidence>
<evidence type="ECO:0000256" key="1">
    <source>
        <dbReference type="ARBA" id="ARBA00004141"/>
    </source>
</evidence>
<reference evidence="7" key="1">
    <citation type="submission" date="2016-10" db="EMBL/GenBank/DDBJ databases">
        <authorList>
            <person name="Varghese N."/>
            <person name="Submissions S."/>
        </authorList>
    </citation>
    <scope>NUCLEOTIDE SEQUENCE [LARGE SCALE GENOMIC DNA]</scope>
    <source>
        <strain evidence="7">Nm44</strain>
    </source>
</reference>
<sequence length="245" mass="27729">MIQIFNAFSLAFRNLFNLKILWILVWPLLVASLFWLIVSIFFWTPSVEWIAEIISFTFMKDWFDESALLKITDGIGSILNVIILVILVIVTAMIITALFVMSSLIDFVAKRYYPLLQRKNGGSLLGSLVHVISAIIIFIVLLGFALPFWFVGIGMLMSFLAAAYLNQRLFSYDALSEHASKEELKILLASNKLSLWGLGLLTGLVQFMPVLNLFAPTLTALAFIHFELARLENYRHKSNSDSSQK</sequence>
<evidence type="ECO:0000313" key="6">
    <source>
        <dbReference type="EMBL" id="SFN12214.1"/>
    </source>
</evidence>
<dbReference type="AlphaFoldDB" id="A0A1I4WEH5"/>
<dbReference type="OrthoDB" id="8565703at2"/>
<feature type="transmembrane region" description="Helical" evidence="5">
    <location>
        <begin position="148"/>
        <end position="165"/>
    </location>
</feature>
<protein>
    <submittedName>
        <fullName evidence="6">Etoposide-induced protein 2.4 (EI24)</fullName>
    </submittedName>
</protein>
<name>A0A1I4WEH5_9PROT</name>
<dbReference type="Proteomes" id="UP000183287">
    <property type="component" value="Unassembled WGS sequence"/>
</dbReference>
<evidence type="ECO:0000256" key="5">
    <source>
        <dbReference type="SAM" id="Phobius"/>
    </source>
</evidence>
<keyword evidence="3 5" id="KW-1133">Transmembrane helix</keyword>
<dbReference type="InterPro" id="IPR059112">
    <property type="entry name" value="CysZ/EI24"/>
</dbReference>
<organism evidence="6 7">
    <name type="scientific">Nitrosomonas communis</name>
    <dbReference type="NCBI Taxonomy" id="44574"/>
    <lineage>
        <taxon>Bacteria</taxon>
        <taxon>Pseudomonadati</taxon>
        <taxon>Pseudomonadota</taxon>
        <taxon>Betaproteobacteria</taxon>
        <taxon>Nitrosomonadales</taxon>
        <taxon>Nitrosomonadaceae</taxon>
        <taxon>Nitrosomonas</taxon>
    </lineage>
</organism>
<evidence type="ECO:0000256" key="3">
    <source>
        <dbReference type="ARBA" id="ARBA00022989"/>
    </source>
</evidence>
<feature type="transmembrane region" description="Helical" evidence="5">
    <location>
        <begin position="186"/>
        <end position="207"/>
    </location>
</feature>
<feature type="transmembrane region" description="Helical" evidence="5">
    <location>
        <begin position="20"/>
        <end position="43"/>
    </location>
</feature>
<keyword evidence="2 5" id="KW-0812">Transmembrane</keyword>